<sequence>MLLASTIQFSNHHAPTSHDTNRNKPAGRTHGATDRTRRSSLGWRSGSPKAHPHHSTPTARPAGESQRSLPHQQPHEPRDYPASGAHTVGRTSD</sequence>
<feature type="compositionally biased region" description="Polar residues" evidence="1">
    <location>
        <begin position="1"/>
        <end position="18"/>
    </location>
</feature>
<dbReference type="Proteomes" id="UP000245876">
    <property type="component" value="Unassembled WGS sequence"/>
</dbReference>
<evidence type="ECO:0000256" key="1">
    <source>
        <dbReference type="SAM" id="MobiDB-lite"/>
    </source>
</evidence>
<reference evidence="2 3" key="1">
    <citation type="journal article" date="2018" name="Int. J. Syst. Evol. Microbiol.">
        <title>Bifidobacterium callitrichidarum sp. nov. from the faeces of the emperor tamarin (Saguinus imperator).</title>
        <authorList>
            <person name="Modesto M."/>
            <person name="Michelini S."/>
            <person name="Sansosti M.C."/>
            <person name="De Filippo C."/>
            <person name="Cavalieri D."/>
            <person name="Qvirist L."/>
            <person name="Andlid T."/>
            <person name="Spiezio C."/>
            <person name="Sandri C."/>
            <person name="Pascarelli S."/>
            <person name="Sgorbati B."/>
            <person name="Mattarelli P."/>
        </authorList>
    </citation>
    <scope>NUCLEOTIDE SEQUENCE [LARGE SCALE GENOMIC DNA]</scope>
    <source>
        <strain evidence="2 3">TRI 5</strain>
    </source>
</reference>
<evidence type="ECO:0000313" key="3">
    <source>
        <dbReference type="Proteomes" id="UP000245876"/>
    </source>
</evidence>
<dbReference type="EMBL" id="QFFM01000065">
    <property type="protein sequence ID" value="PWG61542.1"/>
    <property type="molecule type" value="Genomic_DNA"/>
</dbReference>
<accession>A0A2U2MXH1</accession>
<feature type="region of interest" description="Disordered" evidence="1">
    <location>
        <begin position="1"/>
        <end position="93"/>
    </location>
</feature>
<keyword evidence="3" id="KW-1185">Reference proteome</keyword>
<gene>
    <name evidence="2" type="ORF">DF196_13130</name>
</gene>
<proteinExistence type="predicted"/>
<organism evidence="2 3">
    <name type="scientific">Bifidobacterium callitrichidarum</name>
    <dbReference type="NCBI Taxonomy" id="2052941"/>
    <lineage>
        <taxon>Bacteria</taxon>
        <taxon>Bacillati</taxon>
        <taxon>Actinomycetota</taxon>
        <taxon>Actinomycetes</taxon>
        <taxon>Bifidobacteriales</taxon>
        <taxon>Bifidobacteriaceae</taxon>
        <taxon>Bifidobacterium</taxon>
    </lineage>
</organism>
<dbReference type="AlphaFoldDB" id="A0A2U2MXH1"/>
<comment type="caution">
    <text evidence="2">The sequence shown here is derived from an EMBL/GenBank/DDBJ whole genome shotgun (WGS) entry which is preliminary data.</text>
</comment>
<protein>
    <submittedName>
        <fullName evidence="2">Uncharacterized protein</fullName>
    </submittedName>
</protein>
<name>A0A2U2MXH1_9BIFI</name>
<evidence type="ECO:0000313" key="2">
    <source>
        <dbReference type="EMBL" id="PWG61542.1"/>
    </source>
</evidence>